<evidence type="ECO:0000256" key="1">
    <source>
        <dbReference type="ARBA" id="ARBA00022741"/>
    </source>
</evidence>
<dbReference type="InterPro" id="IPR050628">
    <property type="entry name" value="SNF2_RAD54_helicase_TF"/>
</dbReference>
<dbReference type="Gene3D" id="3.40.50.300">
    <property type="entry name" value="P-loop containing nucleotide triphosphate hydrolases"/>
    <property type="match status" value="1"/>
</dbReference>
<protein>
    <recommendedName>
        <fullName evidence="4">Helicase C-terminal domain-containing protein</fullName>
    </recommendedName>
</protein>
<accession>A0ABP0ECY7</accession>
<evidence type="ECO:0000313" key="5">
    <source>
        <dbReference type="EMBL" id="CAK7908280.1"/>
    </source>
</evidence>
<sequence>MVLDRGKGPVNVVQTVIETSNCIDKLLPVGVLYFCDVPFELSDFGGIACHDGLKVPRSNWRWFDINFFLYRLSQNESGLSMINPVLEDLQFLINNRFCMATFKNFKESKHGVSVSAVRVYAVPSDIPGARHFSQWRHGRPRSLFVEKNSKKSWWRLLCRMDFSIESWKCEKLIMNEILIISIQMKRNKQFSAQYSSPIGQDVLNFHVERWIRRKRLVKYTRSSDQATTTTPSITDTLMRIYNGIPSPDVSKYTQEKFDKKDADPRVVSISRILKIHRNTPIPGMSSVLYPFQLKSLVKMYEKETVLETRVVPNFIKLESPCENKSYYFDISECVFWTKPELYKLPCGGILAENMGLGKTIICLGLICLSKYEVSMIPEDANLFISSTTKSFNLPTLTELCHQKVNQKSLPWKRYINDLPQSVVSILQRNPGYFQLQLNQLPGQTRNRVLRRNISDEDSEGITRLTLLLCNTTLILVPDNLFHQWNNEIKKHIGHGFLQILFISGQFTSPIYSEDSLYTNSLPEDATELTKYDLVIISHSLLNVKGNQNTPTSILLKRIYWKRLIIDEGHSTTSRNSKVSTLCREIHSERRWAVTGTPTSGLTRLEMEEDDAMEVNKDDVDKTKYTVKTSINEKDDLLKLGALVGSFLKIEPYHTQPKMWTSLMSKPLLEGRYGSIRSLKRLLENIVVRHVLSDVEQDLKLPSLHHRPVFLTPSYHNKLAVNMFTAVLAVNAVSSERTDIDYMFHPSNRQQLRRLITNLQRSTFHWTGFKQEDVETLITVCRNSMKKRNHNKSDINLLKDSMHAAQAALANPRWRTIALLHEMNYYVAGLPGSFTGAFSMGIYEKENEEEDISVLGAPHISAVQEFFYKNRFMDMNDEEKLRSKLEPASKSFWKGYWGQTQKRNIERFNKQDENQGVRSGVTNDQIVGVLQSPKELKGYVPKRKRRRSSDGGDLTTKLEAVEWANRNTPTFGGIKGATILGTASAKLSYISSRLLEHQYAGVKSIVFFEFEDSAYYLTESLDVLGVNYILYATFIRPGQRATNLSDFSDYSSGGITLIMDLRLASHGLNIIAATHVYFLNPVWSRSVEAQAIKRAHRIGQTQEVYVETLILEGTLEEEIYKRRNTMDVDDDELSNDSPTTGKTKKYVIDDTGMQQFILRHKFLDIHQDEREYAPFVAPAIDLRTFHGYDDTDEASLLDHSDSIYQENLRAWTVHVFSNANLAKLNNAKNQKVRKAFSEQDYVKKLVDPIEQIKEEFEETKVPTRKRVRF</sequence>
<evidence type="ECO:0000313" key="6">
    <source>
        <dbReference type="Proteomes" id="UP001497600"/>
    </source>
</evidence>
<dbReference type="Pfam" id="PF00271">
    <property type="entry name" value="Helicase_C"/>
    <property type="match status" value="1"/>
</dbReference>
<dbReference type="PANTHER" id="PTHR45626">
    <property type="entry name" value="TRANSCRIPTION TERMINATION FACTOR 2-RELATED"/>
    <property type="match status" value="1"/>
</dbReference>
<dbReference type="EMBL" id="OZ004257">
    <property type="protein sequence ID" value="CAK7908280.1"/>
    <property type="molecule type" value="Genomic_DNA"/>
</dbReference>
<feature type="domain" description="Helicase C-terminal" evidence="4">
    <location>
        <begin position="993"/>
        <end position="1133"/>
    </location>
</feature>
<dbReference type="InterPro" id="IPR014001">
    <property type="entry name" value="Helicase_ATP-bd"/>
</dbReference>
<organism evidence="5 6">
    <name type="scientific">[Candida] anglica</name>
    <dbReference type="NCBI Taxonomy" id="148631"/>
    <lineage>
        <taxon>Eukaryota</taxon>
        <taxon>Fungi</taxon>
        <taxon>Dikarya</taxon>
        <taxon>Ascomycota</taxon>
        <taxon>Saccharomycotina</taxon>
        <taxon>Pichiomycetes</taxon>
        <taxon>Debaryomycetaceae</taxon>
        <taxon>Kurtzmaniella</taxon>
    </lineage>
</organism>
<gene>
    <name evidence="5" type="ORF">CAAN4_E09560</name>
</gene>
<dbReference type="PROSITE" id="PS51194">
    <property type="entry name" value="HELICASE_CTER"/>
    <property type="match status" value="1"/>
</dbReference>
<reference evidence="5 6" key="1">
    <citation type="submission" date="2024-01" db="EMBL/GenBank/DDBJ databases">
        <authorList>
            <consortium name="Genoscope - CEA"/>
            <person name="William W."/>
        </authorList>
    </citation>
    <scope>NUCLEOTIDE SEQUENCE [LARGE SCALE GENOMIC DNA]</scope>
    <source>
        <strain evidence="5 6">29B2s-10</strain>
    </source>
</reference>
<evidence type="ECO:0000259" key="4">
    <source>
        <dbReference type="PROSITE" id="PS51194"/>
    </source>
</evidence>
<dbReference type="CDD" id="cd18793">
    <property type="entry name" value="SF2_C_SNF"/>
    <property type="match status" value="1"/>
</dbReference>
<proteinExistence type="predicted"/>
<dbReference type="Pfam" id="PF00176">
    <property type="entry name" value="SNF2-rel_dom"/>
    <property type="match status" value="1"/>
</dbReference>
<dbReference type="InterPro" id="IPR038718">
    <property type="entry name" value="SNF2-like_sf"/>
</dbReference>
<dbReference type="InterPro" id="IPR000330">
    <property type="entry name" value="SNF2_N"/>
</dbReference>
<dbReference type="SMART" id="SM00487">
    <property type="entry name" value="DEXDc"/>
    <property type="match status" value="1"/>
</dbReference>
<dbReference type="InterPro" id="IPR049730">
    <property type="entry name" value="SNF2/RAD54-like_C"/>
</dbReference>
<keyword evidence="2" id="KW-0378">Hydrolase</keyword>
<dbReference type="InterPro" id="IPR027417">
    <property type="entry name" value="P-loop_NTPase"/>
</dbReference>
<keyword evidence="6" id="KW-1185">Reference proteome</keyword>
<dbReference type="Proteomes" id="UP001497600">
    <property type="component" value="Chromosome E"/>
</dbReference>
<dbReference type="InterPro" id="IPR001650">
    <property type="entry name" value="Helicase_C-like"/>
</dbReference>
<name>A0ABP0ECY7_9ASCO</name>
<dbReference type="Gene3D" id="3.40.50.10810">
    <property type="entry name" value="Tandem AAA-ATPase domain"/>
    <property type="match status" value="1"/>
</dbReference>
<keyword evidence="1" id="KW-0547">Nucleotide-binding</keyword>
<dbReference type="SUPFAM" id="SSF52540">
    <property type="entry name" value="P-loop containing nucleoside triphosphate hydrolases"/>
    <property type="match status" value="2"/>
</dbReference>
<dbReference type="PANTHER" id="PTHR45626:SF51">
    <property type="entry name" value="SNF2-RELATED DOMAIN-CONTAINING PROTEIN"/>
    <property type="match status" value="1"/>
</dbReference>
<keyword evidence="3" id="KW-0067">ATP-binding</keyword>
<evidence type="ECO:0000256" key="2">
    <source>
        <dbReference type="ARBA" id="ARBA00022801"/>
    </source>
</evidence>
<evidence type="ECO:0000256" key="3">
    <source>
        <dbReference type="ARBA" id="ARBA00022840"/>
    </source>
</evidence>